<proteinExistence type="predicted"/>
<dbReference type="Gene3D" id="3.40.50.10540">
    <property type="entry name" value="Crotonobetainyl-coa:carnitine coa-transferase, domain 1"/>
    <property type="match status" value="1"/>
</dbReference>
<evidence type="ECO:0000256" key="1">
    <source>
        <dbReference type="ARBA" id="ARBA00022679"/>
    </source>
</evidence>
<dbReference type="InterPro" id="IPR023606">
    <property type="entry name" value="CoA-Trfase_III_dom_1_sf"/>
</dbReference>
<dbReference type="PANTHER" id="PTHR48207">
    <property type="entry name" value="SUCCINATE--HYDROXYMETHYLGLUTARATE COA-TRANSFERASE"/>
    <property type="match status" value="1"/>
</dbReference>
<dbReference type="InterPro" id="IPR003673">
    <property type="entry name" value="CoA-Trfase_fam_III"/>
</dbReference>
<name>A0A4R6UV89_9GAMM</name>
<dbReference type="RefSeq" id="WP_133588306.1">
    <property type="nucleotide sequence ID" value="NZ_CP037953.1"/>
</dbReference>
<dbReference type="GO" id="GO:0008410">
    <property type="term" value="F:CoA-transferase activity"/>
    <property type="evidence" value="ECO:0007669"/>
    <property type="project" value="TreeGrafter"/>
</dbReference>
<dbReference type="Proteomes" id="UP000295375">
    <property type="component" value="Unassembled WGS sequence"/>
</dbReference>
<dbReference type="Pfam" id="PF02515">
    <property type="entry name" value="CoA_transf_3"/>
    <property type="match status" value="1"/>
</dbReference>
<evidence type="ECO:0000313" key="2">
    <source>
        <dbReference type="EMBL" id="TDQ49733.1"/>
    </source>
</evidence>
<reference evidence="2 3" key="1">
    <citation type="submission" date="2019-03" db="EMBL/GenBank/DDBJ databases">
        <title>Genomic Encyclopedia of Type Strains, Phase IV (KMG-IV): sequencing the most valuable type-strain genomes for metagenomic binning, comparative biology and taxonomic classification.</title>
        <authorList>
            <person name="Goeker M."/>
        </authorList>
    </citation>
    <scope>NUCLEOTIDE SEQUENCE [LARGE SCALE GENOMIC DNA]</scope>
    <source>
        <strain evidence="2 3">DSM 103792</strain>
    </source>
</reference>
<comment type="caution">
    <text evidence="2">The sequence shown here is derived from an EMBL/GenBank/DDBJ whole genome shotgun (WGS) entry which is preliminary data.</text>
</comment>
<dbReference type="PANTHER" id="PTHR48207:SF3">
    <property type="entry name" value="SUCCINATE--HYDROXYMETHYLGLUTARATE COA-TRANSFERASE"/>
    <property type="match status" value="1"/>
</dbReference>
<dbReference type="AlphaFoldDB" id="A0A4R6UV89"/>
<dbReference type="InterPro" id="IPR044855">
    <property type="entry name" value="CoA-Trfase_III_dom3_sf"/>
</dbReference>
<dbReference type="InterPro" id="IPR050483">
    <property type="entry name" value="CoA-transferase_III_domain"/>
</dbReference>
<dbReference type="Gene3D" id="3.30.1540.10">
    <property type="entry name" value="formyl-coa transferase, domain 3"/>
    <property type="match status" value="1"/>
</dbReference>
<keyword evidence="3" id="KW-1185">Reference proteome</keyword>
<organism evidence="2 3">
    <name type="scientific">Permianibacter aggregans</name>
    <dbReference type="NCBI Taxonomy" id="1510150"/>
    <lineage>
        <taxon>Bacteria</taxon>
        <taxon>Pseudomonadati</taxon>
        <taxon>Pseudomonadota</taxon>
        <taxon>Gammaproteobacteria</taxon>
        <taxon>Pseudomonadales</taxon>
        <taxon>Pseudomonadaceae</taxon>
        <taxon>Permianibacter</taxon>
    </lineage>
</organism>
<evidence type="ECO:0000313" key="3">
    <source>
        <dbReference type="Proteomes" id="UP000295375"/>
    </source>
</evidence>
<dbReference type="EMBL" id="SNYM01000003">
    <property type="protein sequence ID" value="TDQ49733.1"/>
    <property type="molecule type" value="Genomic_DNA"/>
</dbReference>
<keyword evidence="1 2" id="KW-0808">Transferase</keyword>
<sequence>MTTAGLLSGIRVLDLSRILAGPWASQTLADLGADVVKLEQRQGGDDTRHWGPPFVEASSDSTAERTAAYFLSCNRGKRSLAVDFTDADDLALVQKLAAKADVMIENFRVGGLQKFRLDYPRLSAINPSLIYCSITGFGQTGPDAAQAGYDAMIQARGGLMSITGEAGGEPVKVGVAVADLMTGMYAATSICAALYRRAVSGEGEYIDLALLDVQAAMLANQAMNYLVGNQIATPQGSAHPNIVPYQVFQASDAPLMLAVGNDSQFRKCCALLGAEALADDRRFTSNAGRVEHRQMLIPAMQSLFHLQPRAHWLNAFSAAGVPAGPVQSIDEVMADKQLLARQMFGETQIGDTGYRQLRSPIKLNRHAIDDQRGAPTLDQHRQQIVQDWLSD</sequence>
<gene>
    <name evidence="2" type="ORF">EV696_103102</name>
</gene>
<accession>A0A4R6UV89</accession>
<protein>
    <submittedName>
        <fullName evidence="2">Formyl-CoA transferase</fullName>
    </submittedName>
</protein>
<dbReference type="SUPFAM" id="SSF89796">
    <property type="entry name" value="CoA-transferase family III (CaiB/BaiF)"/>
    <property type="match status" value="1"/>
</dbReference>
<dbReference type="OrthoDB" id="9058532at2"/>